<proteinExistence type="predicted"/>
<feature type="region of interest" description="Disordered" evidence="1">
    <location>
        <begin position="181"/>
        <end position="203"/>
    </location>
</feature>
<accession>A0A176VUS7</accession>
<evidence type="ECO:0000313" key="4">
    <source>
        <dbReference type="Proteomes" id="UP000077202"/>
    </source>
</evidence>
<protein>
    <submittedName>
        <fullName evidence="3">Uncharacterized protein</fullName>
    </submittedName>
</protein>
<comment type="caution">
    <text evidence="3">The sequence shown here is derived from an EMBL/GenBank/DDBJ whole genome shotgun (WGS) entry which is preliminary data.</text>
</comment>
<sequence>MNVFLRTALTCFLLASACGAKDPIPKTWPLQFHAQSYQNNTAGEQSIIDLWYDHVNGRNLNIIQHQLGNKIWDVEWNNGTSYYFDLEHETCNRINFPVGILRPNFLEDAHYVGVRELDGFTCNVWEKEDFITYYEDVRTQRPVAWLFFTGMFMHIMTFEEGAVLSDPQWQAPSSCFENQSELKEPRRSPLLLPSEKLSSVDEPSSRWLRSLSRSRV</sequence>
<dbReference type="AlphaFoldDB" id="A0A176VUS7"/>
<evidence type="ECO:0000313" key="3">
    <source>
        <dbReference type="EMBL" id="OAE23626.1"/>
    </source>
</evidence>
<organism evidence="3 4">
    <name type="scientific">Marchantia polymorpha subsp. ruderalis</name>
    <dbReference type="NCBI Taxonomy" id="1480154"/>
    <lineage>
        <taxon>Eukaryota</taxon>
        <taxon>Viridiplantae</taxon>
        <taxon>Streptophyta</taxon>
        <taxon>Embryophyta</taxon>
        <taxon>Marchantiophyta</taxon>
        <taxon>Marchantiopsida</taxon>
        <taxon>Marchantiidae</taxon>
        <taxon>Marchantiales</taxon>
        <taxon>Marchantiaceae</taxon>
        <taxon>Marchantia</taxon>
    </lineage>
</organism>
<keyword evidence="4" id="KW-1185">Reference proteome</keyword>
<dbReference type="InterPro" id="IPR038941">
    <property type="entry name" value="At4g14100-like"/>
</dbReference>
<gene>
    <name evidence="3" type="ORF">AXG93_4316s1610</name>
</gene>
<keyword evidence="2" id="KW-0732">Signal</keyword>
<feature type="chain" id="PRO_5008052121" evidence="2">
    <location>
        <begin position="21"/>
        <end position="216"/>
    </location>
</feature>
<reference evidence="3" key="1">
    <citation type="submission" date="2016-03" db="EMBL/GenBank/DDBJ databases">
        <title>Mechanisms controlling the formation of the plant cell surface in tip-growing cells are functionally conserved among land plants.</title>
        <authorList>
            <person name="Honkanen S."/>
            <person name="Jones V.A."/>
            <person name="Morieri G."/>
            <person name="Champion C."/>
            <person name="Hetherington A.J."/>
            <person name="Kelly S."/>
            <person name="Saint-Marcoux D."/>
            <person name="Proust H."/>
            <person name="Prescott H."/>
            <person name="Dolan L."/>
        </authorList>
    </citation>
    <scope>NUCLEOTIDE SEQUENCE [LARGE SCALE GENOMIC DNA]</scope>
    <source>
        <tissue evidence="3">Whole gametophyte</tissue>
    </source>
</reference>
<evidence type="ECO:0000256" key="2">
    <source>
        <dbReference type="SAM" id="SignalP"/>
    </source>
</evidence>
<dbReference type="PROSITE" id="PS51257">
    <property type="entry name" value="PROKAR_LIPOPROTEIN"/>
    <property type="match status" value="1"/>
</dbReference>
<name>A0A176VUS7_MARPO</name>
<feature type="signal peptide" evidence="2">
    <location>
        <begin position="1"/>
        <end position="20"/>
    </location>
</feature>
<evidence type="ECO:0000256" key="1">
    <source>
        <dbReference type="SAM" id="MobiDB-lite"/>
    </source>
</evidence>
<dbReference type="EMBL" id="LVLJ01002823">
    <property type="protein sequence ID" value="OAE23626.1"/>
    <property type="molecule type" value="Genomic_DNA"/>
</dbReference>
<dbReference type="PANTHER" id="PTHR33880:SF19">
    <property type="entry name" value="EXPRESSED PROTEIN"/>
    <property type="match status" value="1"/>
</dbReference>
<dbReference type="PANTHER" id="PTHR33880">
    <property type="entry name" value="EXPRESSED PROTEIN"/>
    <property type="match status" value="1"/>
</dbReference>
<dbReference type="Proteomes" id="UP000077202">
    <property type="component" value="Unassembled WGS sequence"/>
</dbReference>
<feature type="compositionally biased region" description="Low complexity" evidence="1">
    <location>
        <begin position="188"/>
        <end position="197"/>
    </location>
</feature>